<gene>
    <name evidence="1" type="ORF">BJP37_07390</name>
</gene>
<proteinExistence type="predicted"/>
<name>A0A1U7MZ18_9CYAN</name>
<reference evidence="1 2" key="1">
    <citation type="submission" date="2016-10" db="EMBL/GenBank/DDBJ databases">
        <title>Comparative genomics uncovers the prolific and rare metabolic potential of the cyanobacterial genus Moorea.</title>
        <authorList>
            <person name="Leao T."/>
            <person name="Castelao G."/>
            <person name="Korobeynikov A."/>
            <person name="Monroe E.A."/>
            <person name="Podell S."/>
            <person name="Glukhov E."/>
            <person name="Allen E."/>
            <person name="Gerwick W.H."/>
            <person name="Gerwick L."/>
        </authorList>
    </citation>
    <scope>NUCLEOTIDE SEQUENCE [LARGE SCALE GENOMIC DNA]</scope>
    <source>
        <strain evidence="1 2">PNG5-198</strain>
    </source>
</reference>
<keyword evidence="2" id="KW-1185">Reference proteome</keyword>
<protein>
    <submittedName>
        <fullName evidence="1">Uncharacterized protein</fullName>
    </submittedName>
</protein>
<comment type="caution">
    <text evidence="1">The sequence shown here is derived from an EMBL/GenBank/DDBJ whole genome shotgun (WGS) entry which is preliminary data.</text>
</comment>
<accession>A0A1U7MZ18</accession>
<dbReference type="EMBL" id="MKZS01000001">
    <property type="protein sequence ID" value="OLT58891.1"/>
    <property type="molecule type" value="Genomic_DNA"/>
</dbReference>
<evidence type="ECO:0000313" key="1">
    <source>
        <dbReference type="EMBL" id="OLT58891.1"/>
    </source>
</evidence>
<dbReference type="Proteomes" id="UP000186657">
    <property type="component" value="Unassembled WGS sequence"/>
</dbReference>
<evidence type="ECO:0000313" key="2">
    <source>
        <dbReference type="Proteomes" id="UP000186657"/>
    </source>
</evidence>
<sequence length="60" mass="6792">MVLGWFIDRKSAKANGSKLIYRVRFTSNYDPDPAMACRKQHQVPLVANLILNAESAPKFL</sequence>
<dbReference type="AlphaFoldDB" id="A0A1U7MZ18"/>
<organism evidence="1 2">
    <name type="scientific">Moorena bouillonii PNG</name>
    <dbReference type="NCBI Taxonomy" id="568701"/>
    <lineage>
        <taxon>Bacteria</taxon>
        <taxon>Bacillati</taxon>
        <taxon>Cyanobacteriota</taxon>
        <taxon>Cyanophyceae</taxon>
        <taxon>Coleofasciculales</taxon>
        <taxon>Coleofasciculaceae</taxon>
        <taxon>Moorena</taxon>
    </lineage>
</organism>